<accession>A0A0G0DS45</accession>
<keyword evidence="2 6" id="KW-0689">Ribosomal protein</keyword>
<comment type="caution">
    <text evidence="7">The sequence shown here is derived from an EMBL/GenBank/DDBJ whole genome shotgun (WGS) entry which is preliminary data.</text>
</comment>
<proteinExistence type="inferred from homology"/>
<dbReference type="InterPro" id="IPR000630">
    <property type="entry name" value="Ribosomal_uS8"/>
</dbReference>
<gene>
    <name evidence="7" type="ORF">UR63_C0042G0010</name>
</gene>
<dbReference type="SUPFAM" id="SSF56047">
    <property type="entry name" value="Ribosomal protein S8"/>
    <property type="match status" value="1"/>
</dbReference>
<evidence type="ECO:0000256" key="6">
    <source>
        <dbReference type="RuleBase" id="RU003660"/>
    </source>
</evidence>
<keyword evidence="3 6" id="KW-0687">Ribonucleoprotein</keyword>
<dbReference type="GO" id="GO:0003735">
    <property type="term" value="F:structural constituent of ribosome"/>
    <property type="evidence" value="ECO:0007669"/>
    <property type="project" value="InterPro"/>
</dbReference>
<dbReference type="Gene3D" id="3.30.1490.10">
    <property type="match status" value="1"/>
</dbReference>
<evidence type="ECO:0000256" key="3">
    <source>
        <dbReference type="ARBA" id="ARBA00023274"/>
    </source>
</evidence>
<dbReference type="GO" id="GO:1990904">
    <property type="term" value="C:ribonucleoprotein complex"/>
    <property type="evidence" value="ECO:0007669"/>
    <property type="project" value="UniProtKB-KW"/>
</dbReference>
<dbReference type="AlphaFoldDB" id="A0A0G0DS45"/>
<dbReference type="Proteomes" id="UP000034127">
    <property type="component" value="Unassembled WGS sequence"/>
</dbReference>
<evidence type="ECO:0000256" key="1">
    <source>
        <dbReference type="ARBA" id="ARBA00006471"/>
    </source>
</evidence>
<protein>
    <recommendedName>
        <fullName evidence="4">Small ribosomal subunit protein uS8</fullName>
    </recommendedName>
    <alternativeName>
        <fullName evidence="5">30S ribosomal protein S8</fullName>
    </alternativeName>
</protein>
<evidence type="ECO:0000256" key="4">
    <source>
        <dbReference type="ARBA" id="ARBA00035258"/>
    </source>
</evidence>
<dbReference type="EMBL" id="LBPX01000042">
    <property type="protein sequence ID" value="KKP65865.1"/>
    <property type="molecule type" value="Genomic_DNA"/>
</dbReference>
<dbReference type="GO" id="GO:0005840">
    <property type="term" value="C:ribosome"/>
    <property type="evidence" value="ECO:0007669"/>
    <property type="project" value="UniProtKB-KW"/>
</dbReference>
<comment type="similarity">
    <text evidence="1 6">Belongs to the universal ribosomal protein uS8 family.</text>
</comment>
<organism evidence="7 8">
    <name type="scientific">Candidatus Roizmanbacteria bacterium GW2011_GWC2_35_12</name>
    <dbReference type="NCBI Taxonomy" id="1618485"/>
    <lineage>
        <taxon>Bacteria</taxon>
        <taxon>Candidatus Roizmaniibacteriota</taxon>
    </lineage>
</organism>
<sequence>MENSILDLIIRIKNGYMAKKEVIVSPHSKFKEQLLSKLKDLKFIKGYEVEGTLKKNITIKLSLDNETTFTDIEIFSKPGQRHYVVSGYGFSILSTPLGILTDKEAKTKKVGGELLFNIW</sequence>
<evidence type="ECO:0000256" key="5">
    <source>
        <dbReference type="ARBA" id="ARBA00035525"/>
    </source>
</evidence>
<reference evidence="7 8" key="1">
    <citation type="journal article" date="2015" name="Nature">
        <title>rRNA introns, odd ribosomes, and small enigmatic genomes across a large radiation of phyla.</title>
        <authorList>
            <person name="Brown C.T."/>
            <person name="Hug L.A."/>
            <person name="Thomas B.C."/>
            <person name="Sharon I."/>
            <person name="Castelle C.J."/>
            <person name="Singh A."/>
            <person name="Wilkins M.J."/>
            <person name="Williams K.H."/>
            <person name="Banfield J.F."/>
        </authorList>
    </citation>
    <scope>NUCLEOTIDE SEQUENCE [LARGE SCALE GENOMIC DNA]</scope>
</reference>
<evidence type="ECO:0000256" key="2">
    <source>
        <dbReference type="ARBA" id="ARBA00022980"/>
    </source>
</evidence>
<dbReference type="GO" id="GO:0006412">
    <property type="term" value="P:translation"/>
    <property type="evidence" value="ECO:0007669"/>
    <property type="project" value="InterPro"/>
</dbReference>
<name>A0A0G0DS45_9BACT</name>
<dbReference type="Pfam" id="PF00410">
    <property type="entry name" value="Ribosomal_S8"/>
    <property type="match status" value="1"/>
</dbReference>
<dbReference type="PROSITE" id="PS00053">
    <property type="entry name" value="RIBOSOMAL_S8"/>
    <property type="match status" value="1"/>
</dbReference>
<dbReference type="InterPro" id="IPR035987">
    <property type="entry name" value="Ribosomal_uS8_sf"/>
</dbReference>
<dbReference type="InterPro" id="IPR047863">
    <property type="entry name" value="Ribosomal_uS8_CS"/>
</dbReference>
<evidence type="ECO:0000313" key="7">
    <source>
        <dbReference type="EMBL" id="KKP65865.1"/>
    </source>
</evidence>
<dbReference type="Gene3D" id="3.30.1370.30">
    <property type="match status" value="1"/>
</dbReference>
<evidence type="ECO:0000313" key="8">
    <source>
        <dbReference type="Proteomes" id="UP000034127"/>
    </source>
</evidence>